<dbReference type="PROSITE" id="PS50837">
    <property type="entry name" value="NACHT"/>
    <property type="match status" value="1"/>
</dbReference>
<feature type="domain" description="NACHT" evidence="3">
    <location>
        <begin position="236"/>
        <end position="381"/>
    </location>
</feature>
<accession>A0AAE0K1Q2</accession>
<gene>
    <name evidence="4" type="ORF">B0H63DRAFT_404201</name>
</gene>
<comment type="caution">
    <text evidence="4">The sequence shown here is derived from an EMBL/GenBank/DDBJ whole genome shotgun (WGS) entry which is preliminary data.</text>
</comment>
<evidence type="ECO:0000313" key="4">
    <source>
        <dbReference type="EMBL" id="KAK3368329.1"/>
    </source>
</evidence>
<evidence type="ECO:0000256" key="2">
    <source>
        <dbReference type="SAM" id="Coils"/>
    </source>
</evidence>
<name>A0AAE0K1Q2_9PEZI</name>
<keyword evidence="2" id="KW-0175">Coiled coil</keyword>
<dbReference type="PANTHER" id="PTHR10039">
    <property type="entry name" value="AMELOGENIN"/>
    <property type="match status" value="1"/>
</dbReference>
<keyword evidence="5" id="KW-1185">Reference proteome</keyword>
<evidence type="ECO:0000259" key="3">
    <source>
        <dbReference type="PROSITE" id="PS50837"/>
    </source>
</evidence>
<sequence length="612" mass="69168">MAEAIAFGASVIAFIDIASKLALACKFFIDTARGNAPKDLKLILLETSSLKTTLETVEFLLSTSDDCIKEEEALAKQIGQPVEACKSCIVDLLELIPQNVVTSDSEARYGGSAVRHSEPVSRLLDALAWPRKRTKALALVEQISRHRDTIHLALSAELSKDVKEIKAELRAIRDALSGMQINRHKSQRREIHKWLETTNPTSNHHDAYRVHEDDTSQWVLRLDEWKAWLEGTSGSRFLWIHGIPGAGKTILASFLVEQIRAHCAATGDDKKHGLAYYYCYFGRSQDEAGPCLSWIFSQLCRQVQFIPEAVNMLQLCQQHPSLELKTILYKGLEVLLQKFETAYIVIDAVDESLPRAGLLDVIRRLSTESRFSKIRLLATSREYRDILESLQRISVPISMSNPHVEEDIRAYVVAELHNNRAFRRWPKNLCQEIETVLPGKAQGMFRWAVCQFDIFRRCRTIAAVRLAITQLPETLDATYERIFGSIDKEDRHFVHRALTLIIGRQVFISTEVPPRLTAPNLVSAILSDQQDQQFHDGSGSFYDTEALLDICGCLVKISTDGAIILAHYTVREYLESERISKVDTVDKGLSEFSIRSQDEALLLFLRTVFSVA</sequence>
<dbReference type="PANTHER" id="PTHR10039:SF16">
    <property type="entry name" value="GPI INOSITOL-DEACYLASE"/>
    <property type="match status" value="1"/>
</dbReference>
<dbReference type="SUPFAM" id="SSF52540">
    <property type="entry name" value="P-loop containing nucleoside triphosphate hydrolases"/>
    <property type="match status" value="1"/>
</dbReference>
<reference evidence="4" key="2">
    <citation type="submission" date="2023-06" db="EMBL/GenBank/DDBJ databases">
        <authorList>
            <consortium name="Lawrence Berkeley National Laboratory"/>
            <person name="Haridas S."/>
            <person name="Hensen N."/>
            <person name="Bonometti L."/>
            <person name="Westerberg I."/>
            <person name="Brannstrom I.O."/>
            <person name="Guillou S."/>
            <person name="Cros-Aarteil S."/>
            <person name="Calhoun S."/>
            <person name="Kuo A."/>
            <person name="Mondo S."/>
            <person name="Pangilinan J."/>
            <person name="Riley R."/>
            <person name="LaButti K."/>
            <person name="Andreopoulos B."/>
            <person name="Lipzen A."/>
            <person name="Chen C."/>
            <person name="Yanf M."/>
            <person name="Daum C."/>
            <person name="Ng V."/>
            <person name="Clum A."/>
            <person name="Steindorff A."/>
            <person name="Ohm R."/>
            <person name="Martin F."/>
            <person name="Silar P."/>
            <person name="Natvig D."/>
            <person name="Lalanne C."/>
            <person name="Gautier V."/>
            <person name="Ament-velasquez S.L."/>
            <person name="Kruys A."/>
            <person name="Hutchinson M.I."/>
            <person name="Powell A.J."/>
            <person name="Barry K."/>
            <person name="Miller A.N."/>
            <person name="Grigoriev I.V."/>
            <person name="Debuchy R."/>
            <person name="Gladieux P."/>
            <person name="Thoren M.H."/>
            <person name="Johannesson H."/>
        </authorList>
    </citation>
    <scope>NUCLEOTIDE SEQUENCE</scope>
    <source>
        <strain evidence="4">CBS 232.78</strain>
    </source>
</reference>
<dbReference type="InterPro" id="IPR056884">
    <property type="entry name" value="NPHP3-like_N"/>
</dbReference>
<dbReference type="Gene3D" id="3.40.50.300">
    <property type="entry name" value="P-loop containing nucleotide triphosphate hydrolases"/>
    <property type="match status" value="1"/>
</dbReference>
<dbReference type="EMBL" id="JAULSW010000010">
    <property type="protein sequence ID" value="KAK3368329.1"/>
    <property type="molecule type" value="Genomic_DNA"/>
</dbReference>
<dbReference type="InterPro" id="IPR027417">
    <property type="entry name" value="P-loop_NTPase"/>
</dbReference>
<proteinExistence type="predicted"/>
<dbReference type="Pfam" id="PF24883">
    <property type="entry name" value="NPHP3_N"/>
    <property type="match status" value="1"/>
</dbReference>
<evidence type="ECO:0000313" key="5">
    <source>
        <dbReference type="Proteomes" id="UP001285441"/>
    </source>
</evidence>
<dbReference type="Proteomes" id="UP001285441">
    <property type="component" value="Unassembled WGS sequence"/>
</dbReference>
<reference evidence="4" key="1">
    <citation type="journal article" date="2023" name="Mol. Phylogenet. Evol.">
        <title>Genome-scale phylogeny and comparative genomics of the fungal order Sordariales.</title>
        <authorList>
            <person name="Hensen N."/>
            <person name="Bonometti L."/>
            <person name="Westerberg I."/>
            <person name="Brannstrom I.O."/>
            <person name="Guillou S."/>
            <person name="Cros-Aarteil S."/>
            <person name="Calhoun S."/>
            <person name="Haridas S."/>
            <person name="Kuo A."/>
            <person name="Mondo S."/>
            <person name="Pangilinan J."/>
            <person name="Riley R."/>
            <person name="LaButti K."/>
            <person name="Andreopoulos B."/>
            <person name="Lipzen A."/>
            <person name="Chen C."/>
            <person name="Yan M."/>
            <person name="Daum C."/>
            <person name="Ng V."/>
            <person name="Clum A."/>
            <person name="Steindorff A."/>
            <person name="Ohm R.A."/>
            <person name="Martin F."/>
            <person name="Silar P."/>
            <person name="Natvig D.O."/>
            <person name="Lalanne C."/>
            <person name="Gautier V."/>
            <person name="Ament-Velasquez S.L."/>
            <person name="Kruys A."/>
            <person name="Hutchinson M.I."/>
            <person name="Powell A.J."/>
            <person name="Barry K."/>
            <person name="Miller A.N."/>
            <person name="Grigoriev I.V."/>
            <person name="Debuchy R."/>
            <person name="Gladieux P."/>
            <person name="Hiltunen Thoren M."/>
            <person name="Johannesson H."/>
        </authorList>
    </citation>
    <scope>NUCLEOTIDE SEQUENCE</scope>
    <source>
        <strain evidence="4">CBS 232.78</strain>
    </source>
</reference>
<feature type="coiled-coil region" evidence="2">
    <location>
        <begin position="155"/>
        <end position="182"/>
    </location>
</feature>
<protein>
    <recommendedName>
        <fullName evidence="3">NACHT domain-containing protein</fullName>
    </recommendedName>
</protein>
<organism evidence="4 5">
    <name type="scientific">Podospora didyma</name>
    <dbReference type="NCBI Taxonomy" id="330526"/>
    <lineage>
        <taxon>Eukaryota</taxon>
        <taxon>Fungi</taxon>
        <taxon>Dikarya</taxon>
        <taxon>Ascomycota</taxon>
        <taxon>Pezizomycotina</taxon>
        <taxon>Sordariomycetes</taxon>
        <taxon>Sordariomycetidae</taxon>
        <taxon>Sordariales</taxon>
        <taxon>Podosporaceae</taxon>
        <taxon>Podospora</taxon>
    </lineage>
</organism>
<dbReference type="AlphaFoldDB" id="A0AAE0K1Q2"/>
<dbReference type="InterPro" id="IPR007111">
    <property type="entry name" value="NACHT_NTPase"/>
</dbReference>
<keyword evidence="1" id="KW-0677">Repeat</keyword>
<feature type="non-terminal residue" evidence="4">
    <location>
        <position position="612"/>
    </location>
</feature>
<evidence type="ECO:0000256" key="1">
    <source>
        <dbReference type="ARBA" id="ARBA00022737"/>
    </source>
</evidence>